<sequence>MGSRDEFNLPMVDMSLFISGNRLERSRFADQLRDSLVKHGFVKVINHGISDSEVEEVFDWSEKFFQLPIDVKNQIVHLPSSNPQRGWSKVGSESTAKLFGALSKSGEKIDKTDLKEHFDIGAVNESAFPNKWVSESHMPGFRSFLEDFYERCHVISMQLLEALAISLAQPAGTFTDMCEQKANELRLIHYPPTKHSSTASDLNRVWPHTDLGIITCLFQDNVGGLEIEDRDRRIFQPVIPGRRSELIVNISETMHRWSNGKIPAGIHQVTLPSGYVSKSITDNEIAVPERYSIPYFVKADQNAHVGPLSHFVDDSSPPKFPNMTALEFQMQRLSQAY</sequence>
<dbReference type="GO" id="GO:0044283">
    <property type="term" value="P:small molecule biosynthetic process"/>
    <property type="evidence" value="ECO:0007669"/>
    <property type="project" value="UniProtKB-ARBA"/>
</dbReference>
<dbReference type="InterPro" id="IPR005123">
    <property type="entry name" value="Oxoglu/Fe-dep_dioxygenase_dom"/>
</dbReference>
<evidence type="ECO:0000259" key="3">
    <source>
        <dbReference type="PROSITE" id="PS51471"/>
    </source>
</evidence>
<keyword evidence="2" id="KW-0479">Metal-binding</keyword>
<dbReference type="Pfam" id="PF03171">
    <property type="entry name" value="2OG-FeII_Oxy"/>
    <property type="match status" value="1"/>
</dbReference>
<evidence type="ECO:0000256" key="2">
    <source>
        <dbReference type="RuleBase" id="RU003682"/>
    </source>
</evidence>
<dbReference type="EMBL" id="JAGPXC010000007">
    <property type="protein sequence ID" value="KAH6649195.1"/>
    <property type="molecule type" value="Genomic_DNA"/>
</dbReference>
<keyword evidence="5" id="KW-1185">Reference proteome</keyword>
<gene>
    <name evidence="4" type="ORF">BKA67DRAFT_539186</name>
</gene>
<dbReference type="GO" id="GO:0016491">
    <property type="term" value="F:oxidoreductase activity"/>
    <property type="evidence" value="ECO:0007669"/>
    <property type="project" value="UniProtKB-KW"/>
</dbReference>
<dbReference type="InterPro" id="IPR026992">
    <property type="entry name" value="DIOX_N"/>
</dbReference>
<dbReference type="OrthoDB" id="288590at2759"/>
<protein>
    <recommendedName>
        <fullName evidence="3">Fe2OG dioxygenase domain-containing protein</fullName>
    </recommendedName>
</protein>
<comment type="similarity">
    <text evidence="1 2">Belongs to the iron/ascorbate-dependent oxidoreductase family.</text>
</comment>
<proteinExistence type="inferred from homology"/>
<dbReference type="GeneID" id="70129484"/>
<dbReference type="PANTHER" id="PTHR47990">
    <property type="entry name" value="2-OXOGLUTARATE (2OG) AND FE(II)-DEPENDENT OXYGENASE SUPERFAMILY PROTEIN-RELATED"/>
    <property type="match status" value="1"/>
</dbReference>
<keyword evidence="2" id="KW-0408">Iron</keyword>
<evidence type="ECO:0000256" key="1">
    <source>
        <dbReference type="ARBA" id="ARBA00008056"/>
    </source>
</evidence>
<dbReference type="Proteomes" id="UP000758603">
    <property type="component" value="Unassembled WGS sequence"/>
</dbReference>
<dbReference type="InterPro" id="IPR044861">
    <property type="entry name" value="IPNS-like_FE2OG_OXY"/>
</dbReference>
<accession>A0A9P8UG07</accession>
<dbReference type="GO" id="GO:0046872">
    <property type="term" value="F:metal ion binding"/>
    <property type="evidence" value="ECO:0007669"/>
    <property type="project" value="UniProtKB-KW"/>
</dbReference>
<name>A0A9P8UG07_9PEZI</name>
<dbReference type="AlphaFoldDB" id="A0A9P8UG07"/>
<organism evidence="4 5">
    <name type="scientific">Truncatella angustata</name>
    <dbReference type="NCBI Taxonomy" id="152316"/>
    <lineage>
        <taxon>Eukaryota</taxon>
        <taxon>Fungi</taxon>
        <taxon>Dikarya</taxon>
        <taxon>Ascomycota</taxon>
        <taxon>Pezizomycotina</taxon>
        <taxon>Sordariomycetes</taxon>
        <taxon>Xylariomycetidae</taxon>
        <taxon>Amphisphaeriales</taxon>
        <taxon>Sporocadaceae</taxon>
        <taxon>Truncatella</taxon>
    </lineage>
</organism>
<evidence type="ECO:0000313" key="5">
    <source>
        <dbReference type="Proteomes" id="UP000758603"/>
    </source>
</evidence>
<dbReference type="InterPro" id="IPR027443">
    <property type="entry name" value="IPNS-like_sf"/>
</dbReference>
<dbReference type="Gene3D" id="2.60.120.330">
    <property type="entry name" value="B-lactam Antibiotic, Isopenicillin N Synthase, Chain"/>
    <property type="match status" value="1"/>
</dbReference>
<dbReference type="Pfam" id="PF14226">
    <property type="entry name" value="DIOX_N"/>
    <property type="match status" value="1"/>
</dbReference>
<dbReference type="InterPro" id="IPR050231">
    <property type="entry name" value="Iron_ascorbate_oxido_reductase"/>
</dbReference>
<dbReference type="RefSeq" id="XP_045955702.1">
    <property type="nucleotide sequence ID" value="XM_046100592.1"/>
</dbReference>
<dbReference type="PROSITE" id="PS51471">
    <property type="entry name" value="FE2OG_OXY"/>
    <property type="match status" value="1"/>
</dbReference>
<keyword evidence="2" id="KW-0560">Oxidoreductase</keyword>
<evidence type="ECO:0000313" key="4">
    <source>
        <dbReference type="EMBL" id="KAH6649195.1"/>
    </source>
</evidence>
<comment type="caution">
    <text evidence="4">The sequence shown here is derived from an EMBL/GenBank/DDBJ whole genome shotgun (WGS) entry which is preliminary data.</text>
</comment>
<feature type="domain" description="Fe2OG dioxygenase" evidence="3">
    <location>
        <begin position="181"/>
        <end position="299"/>
    </location>
</feature>
<dbReference type="SUPFAM" id="SSF51197">
    <property type="entry name" value="Clavaminate synthase-like"/>
    <property type="match status" value="1"/>
</dbReference>
<reference evidence="4" key="1">
    <citation type="journal article" date="2021" name="Nat. Commun.">
        <title>Genetic determinants of endophytism in the Arabidopsis root mycobiome.</title>
        <authorList>
            <person name="Mesny F."/>
            <person name="Miyauchi S."/>
            <person name="Thiergart T."/>
            <person name="Pickel B."/>
            <person name="Atanasova L."/>
            <person name="Karlsson M."/>
            <person name="Huettel B."/>
            <person name="Barry K.W."/>
            <person name="Haridas S."/>
            <person name="Chen C."/>
            <person name="Bauer D."/>
            <person name="Andreopoulos W."/>
            <person name="Pangilinan J."/>
            <person name="LaButti K."/>
            <person name="Riley R."/>
            <person name="Lipzen A."/>
            <person name="Clum A."/>
            <person name="Drula E."/>
            <person name="Henrissat B."/>
            <person name="Kohler A."/>
            <person name="Grigoriev I.V."/>
            <person name="Martin F.M."/>
            <person name="Hacquard S."/>
        </authorList>
    </citation>
    <scope>NUCLEOTIDE SEQUENCE</scope>
    <source>
        <strain evidence="4">MPI-SDFR-AT-0073</strain>
    </source>
</reference>